<name>A0A3A1YAQ4_9GAMM</name>
<evidence type="ECO:0000313" key="3">
    <source>
        <dbReference type="Proteomes" id="UP000265916"/>
    </source>
</evidence>
<keyword evidence="1" id="KW-0812">Transmembrane</keyword>
<protein>
    <submittedName>
        <fullName evidence="2">Uncharacterized protein</fullName>
    </submittedName>
</protein>
<reference evidence="2 3" key="1">
    <citation type="submission" date="2017-08" db="EMBL/GenBank/DDBJ databases">
        <title>Reclassification of Bisgaard taxon 37 and 44.</title>
        <authorList>
            <person name="Christensen H."/>
        </authorList>
    </citation>
    <scope>NUCLEOTIDE SEQUENCE [LARGE SCALE GENOMIC DNA]</scope>
    <source>
        <strain evidence="2 3">111</strain>
    </source>
</reference>
<dbReference type="EMBL" id="NRJG01000143">
    <property type="protein sequence ID" value="RIY35222.1"/>
    <property type="molecule type" value="Genomic_DNA"/>
</dbReference>
<keyword evidence="1" id="KW-0472">Membrane</keyword>
<feature type="transmembrane region" description="Helical" evidence="1">
    <location>
        <begin position="21"/>
        <end position="38"/>
    </location>
</feature>
<gene>
    <name evidence="2" type="ORF">CKF58_06890</name>
</gene>
<accession>A0A3A1YAQ4</accession>
<proteinExistence type="predicted"/>
<evidence type="ECO:0000256" key="1">
    <source>
        <dbReference type="SAM" id="Phobius"/>
    </source>
</evidence>
<comment type="caution">
    <text evidence="2">The sequence shown here is derived from an EMBL/GenBank/DDBJ whole genome shotgun (WGS) entry which is preliminary data.</text>
</comment>
<dbReference type="RefSeq" id="WP_119532316.1">
    <property type="nucleotide sequence ID" value="NZ_NRJG01000143.1"/>
</dbReference>
<keyword evidence="3" id="KW-1185">Reference proteome</keyword>
<dbReference type="AlphaFoldDB" id="A0A3A1YAQ4"/>
<sequence length="266" mass="30528">MVQMMRKLEQNERKIEKGWPHGILQIMSIIVLVFPLVAKGTTSDTNHLSTIEQTIQEIVSLSTQEGSLLDLITENSKQGITYVKQQDKVMTLLDFAKYLMHYHAMSTMSYTNVADYTNEYLEVYSKAFNLCSQLGKENIYEYATSNSLWLSEQTQAVSKVCFPVIYDIITFQGDINDARTVIFQDIDAVAQKILDKGKKYLSNSFLNNVIAQSQTMFEKYNYTNLAQSLGFTYSETYYFTYRADVEAFTNLQIYVKDHLGITLTLP</sequence>
<organism evidence="2 3">
    <name type="scientific">Psittacicella hinzii</name>
    <dbReference type="NCBI Taxonomy" id="2028575"/>
    <lineage>
        <taxon>Bacteria</taxon>
        <taxon>Pseudomonadati</taxon>
        <taxon>Pseudomonadota</taxon>
        <taxon>Gammaproteobacteria</taxon>
        <taxon>Pasteurellales</taxon>
        <taxon>Psittacicellaceae</taxon>
        <taxon>Psittacicella</taxon>
    </lineage>
</organism>
<dbReference type="Proteomes" id="UP000265916">
    <property type="component" value="Unassembled WGS sequence"/>
</dbReference>
<evidence type="ECO:0000313" key="2">
    <source>
        <dbReference type="EMBL" id="RIY35222.1"/>
    </source>
</evidence>
<keyword evidence="1" id="KW-1133">Transmembrane helix</keyword>